<dbReference type="SUPFAM" id="SSF53187">
    <property type="entry name" value="Zn-dependent exopeptidases"/>
    <property type="match status" value="1"/>
</dbReference>
<organism evidence="3 4">
    <name type="scientific">Leucobacter ruminantium</name>
    <dbReference type="NCBI Taxonomy" id="1289170"/>
    <lineage>
        <taxon>Bacteria</taxon>
        <taxon>Bacillati</taxon>
        <taxon>Actinomycetota</taxon>
        <taxon>Actinomycetes</taxon>
        <taxon>Micrococcales</taxon>
        <taxon>Microbacteriaceae</taxon>
        <taxon>Leucobacter</taxon>
    </lineage>
</organism>
<dbReference type="GO" id="GO:0071713">
    <property type="term" value="F:para-aminobenzoyl-glutamate hydrolase activity"/>
    <property type="evidence" value="ECO:0007669"/>
    <property type="project" value="TreeGrafter"/>
</dbReference>
<dbReference type="InterPro" id="IPR017144">
    <property type="entry name" value="Xaa-Arg_dipeptidase"/>
</dbReference>
<dbReference type="GO" id="GO:0005737">
    <property type="term" value="C:cytoplasm"/>
    <property type="evidence" value="ECO:0007669"/>
    <property type="project" value="TreeGrafter"/>
</dbReference>
<comment type="caution">
    <text evidence="3">The sequence shown here is derived from an EMBL/GenBank/DDBJ whole genome shotgun (WGS) entry which is preliminary data.</text>
</comment>
<dbReference type="Pfam" id="PF07687">
    <property type="entry name" value="M20_dimer"/>
    <property type="match status" value="1"/>
</dbReference>
<dbReference type="InterPro" id="IPR017439">
    <property type="entry name" value="Amidohydrolase"/>
</dbReference>
<dbReference type="InterPro" id="IPR011650">
    <property type="entry name" value="Peptidase_M20_dimer"/>
</dbReference>
<protein>
    <recommendedName>
        <fullName evidence="1">Peptidase M20 domain-containing protein 2</fullName>
    </recommendedName>
</protein>
<sequence length="436" mass="44585">MSDPRDVYLAYQQRNARPSAAPDDAPSGFAGAGAAAADEIGGAVDALRPELQALAVSLFEEPEIGFAEHRSVRKLAALLERHGVRAEVGAFGLDTALRATVGSGDGPHFAVIAEYDALPGIGQACGHNIIAGIGVGAFLAAAPVVERLGGRLSLIGTPAEENGGGKEHIIRAGGFDGVDAAGMVHPGGGSALSPVAGERSTGVRRVAVTYRGRAAHAAGAPWLGLNALDAVVTAYQSVAQLRQHILPIDRVHGIITDGGAAPNIVPERASALFYVRSGEIDTLRALTDRVVAALEGAALATGTAAEIEVDPVPPYLPLEPNVALTKRWAAALAARGRVAPPSPPVPVLSGASTDMGNVTQLIPAIHPSIGLGGPEDVQPHNAVFAEWSVRAAAFDAMADAAFGLACAAADYLADAELRAAVAEEFVARGGRYRWGE</sequence>
<dbReference type="Gene3D" id="3.40.630.10">
    <property type="entry name" value="Zn peptidases"/>
    <property type="match status" value="1"/>
</dbReference>
<dbReference type="PANTHER" id="PTHR30575">
    <property type="entry name" value="PEPTIDASE M20"/>
    <property type="match status" value="1"/>
</dbReference>
<reference evidence="3" key="1">
    <citation type="submission" date="2021-03" db="EMBL/GenBank/DDBJ databases">
        <title>Leucobacter chromiisoli sp. nov., isolated from chromium-containing soil of chemical plant.</title>
        <authorList>
            <person name="Xu Z."/>
        </authorList>
    </citation>
    <scope>NUCLEOTIDE SEQUENCE</scope>
    <source>
        <strain evidence="3">A2</strain>
    </source>
</reference>
<evidence type="ECO:0000313" key="4">
    <source>
        <dbReference type="Proteomes" id="UP000664398"/>
    </source>
</evidence>
<name>A0A939LVE7_9MICO</name>
<dbReference type="GO" id="GO:0046657">
    <property type="term" value="P:folic acid catabolic process"/>
    <property type="evidence" value="ECO:0007669"/>
    <property type="project" value="TreeGrafter"/>
</dbReference>
<dbReference type="InterPro" id="IPR002933">
    <property type="entry name" value="Peptidase_M20"/>
</dbReference>
<keyword evidence="4" id="KW-1185">Reference proteome</keyword>
<dbReference type="InterPro" id="IPR052030">
    <property type="entry name" value="Peptidase_M20/M20A_hydrolases"/>
</dbReference>
<dbReference type="FunFam" id="3.30.70.360:FF:000004">
    <property type="entry name" value="Peptidase M20 domain-containing protein 2"/>
    <property type="match status" value="1"/>
</dbReference>
<comment type="similarity">
    <text evidence="1">Belongs to the peptidase M20A family.</text>
</comment>
<dbReference type="Pfam" id="PF01546">
    <property type="entry name" value="Peptidase_M20"/>
    <property type="match status" value="1"/>
</dbReference>
<dbReference type="PIRSF" id="PIRSF037226">
    <property type="entry name" value="Amidohydrolase_ACY1L2_prd"/>
    <property type="match status" value="1"/>
</dbReference>
<dbReference type="GO" id="GO:0016805">
    <property type="term" value="F:dipeptidase activity"/>
    <property type="evidence" value="ECO:0007669"/>
    <property type="project" value="InterPro"/>
</dbReference>
<evidence type="ECO:0000259" key="2">
    <source>
        <dbReference type="Pfam" id="PF07687"/>
    </source>
</evidence>
<dbReference type="NCBIfam" id="TIGR01891">
    <property type="entry name" value="amidohydrolases"/>
    <property type="match status" value="1"/>
</dbReference>
<dbReference type="PANTHER" id="PTHR30575:SF0">
    <property type="entry name" value="XAA-ARG DIPEPTIDASE"/>
    <property type="match status" value="1"/>
</dbReference>
<gene>
    <name evidence="3" type="ORF">J4H91_01000</name>
</gene>
<dbReference type="SUPFAM" id="SSF55031">
    <property type="entry name" value="Bacterial exopeptidase dimerisation domain"/>
    <property type="match status" value="1"/>
</dbReference>
<evidence type="ECO:0000256" key="1">
    <source>
        <dbReference type="PIRNR" id="PIRNR037226"/>
    </source>
</evidence>
<evidence type="ECO:0000313" key="3">
    <source>
        <dbReference type="EMBL" id="MBO1803898.1"/>
    </source>
</evidence>
<dbReference type="Gene3D" id="3.30.70.360">
    <property type="match status" value="1"/>
</dbReference>
<dbReference type="Proteomes" id="UP000664398">
    <property type="component" value="Unassembled WGS sequence"/>
</dbReference>
<dbReference type="InterPro" id="IPR036264">
    <property type="entry name" value="Bact_exopeptidase_dim_dom"/>
</dbReference>
<dbReference type="EMBL" id="JAGDYL010000001">
    <property type="protein sequence ID" value="MBO1803898.1"/>
    <property type="molecule type" value="Genomic_DNA"/>
</dbReference>
<dbReference type="AlphaFoldDB" id="A0A939LVE7"/>
<feature type="domain" description="Peptidase M20 dimerisation" evidence="2">
    <location>
        <begin position="202"/>
        <end position="297"/>
    </location>
</feature>
<accession>A0A939LVE7</accession>
<dbReference type="RefSeq" id="WP_208044378.1">
    <property type="nucleotide sequence ID" value="NZ_JAGDYL010000001.1"/>
</dbReference>
<proteinExistence type="inferred from homology"/>